<organism evidence="6 7">
    <name type="scientific">Klebsiella spallanzanii</name>
    <dbReference type="NCBI Taxonomy" id="2587528"/>
    <lineage>
        <taxon>Bacteria</taxon>
        <taxon>Pseudomonadati</taxon>
        <taxon>Pseudomonadota</taxon>
        <taxon>Gammaproteobacteria</taxon>
        <taxon>Enterobacterales</taxon>
        <taxon>Enterobacteriaceae</taxon>
        <taxon>Klebsiella/Raoultella group</taxon>
        <taxon>Klebsiella</taxon>
    </lineage>
</organism>
<dbReference type="Proteomes" id="UP000317652">
    <property type="component" value="Unassembled WGS sequence"/>
</dbReference>
<keyword evidence="2" id="KW-0805">Transcription regulation</keyword>
<reference evidence="6 7" key="1">
    <citation type="submission" date="2019-07" db="EMBL/GenBank/DDBJ databases">
        <authorList>
            <person name="Brisse S."/>
            <person name="Rodrigues C."/>
            <person name="Thorpe H."/>
        </authorList>
    </citation>
    <scope>NUCLEOTIDE SEQUENCE [LARGE SCALE GENOMIC DNA]</scope>
    <source>
        <strain evidence="6">SB6411</strain>
    </source>
</reference>
<sequence>MKLELVETFLTVAECRSISLAAQKLYLGQSTISHRLQLLETELGGRLFHRQRGIKNLYLTAFGESFLPVAHRWLSLWRDTQLLKSSRSYTALTIGGADIINNYTFVPLYQQYIEKNPDIRLDIRTHHSSELYSLLESRTIDIGYAFGIKRFPDVVATPMYSEEMFLLCHTDSNYHDEMTAEELSPAKEIFIRWGSDFEMWHHRFWANQRPLLRVNTGSMLQHYLDKPGYWSIVPMSCIRLLQNNQNLAWYSLKNPPPPFICYQLTHRYPKPDSLETINTFANNAIAFIQKTLIDSVKPLFQPV</sequence>
<gene>
    <name evidence="6" type="primary">perR_4</name>
    <name evidence="6" type="ORF">SB6411_04588</name>
</gene>
<dbReference type="PRINTS" id="PR00039">
    <property type="entry name" value="HTHLYSR"/>
</dbReference>
<comment type="caution">
    <text evidence="6">The sequence shown here is derived from an EMBL/GenBank/DDBJ whole genome shotgun (WGS) entry which is preliminary data.</text>
</comment>
<proteinExistence type="inferred from homology"/>
<dbReference type="Pfam" id="PF03466">
    <property type="entry name" value="LysR_substrate"/>
    <property type="match status" value="1"/>
</dbReference>
<comment type="similarity">
    <text evidence="1">Belongs to the LysR transcriptional regulatory family.</text>
</comment>
<dbReference type="EMBL" id="CABGGS010000003">
    <property type="protein sequence ID" value="VUS30654.1"/>
    <property type="molecule type" value="Genomic_DNA"/>
</dbReference>
<dbReference type="Gene3D" id="1.10.10.10">
    <property type="entry name" value="Winged helix-like DNA-binding domain superfamily/Winged helix DNA-binding domain"/>
    <property type="match status" value="1"/>
</dbReference>
<evidence type="ECO:0000256" key="4">
    <source>
        <dbReference type="ARBA" id="ARBA00023163"/>
    </source>
</evidence>
<keyword evidence="4" id="KW-0804">Transcription</keyword>
<dbReference type="PANTHER" id="PTHR30126:SF40">
    <property type="entry name" value="HTH-TYPE TRANSCRIPTIONAL REGULATOR GLTR"/>
    <property type="match status" value="1"/>
</dbReference>
<dbReference type="SUPFAM" id="SSF53850">
    <property type="entry name" value="Periplasmic binding protein-like II"/>
    <property type="match status" value="1"/>
</dbReference>
<dbReference type="PROSITE" id="PS50931">
    <property type="entry name" value="HTH_LYSR"/>
    <property type="match status" value="1"/>
</dbReference>
<dbReference type="RefSeq" id="WP_142981254.1">
    <property type="nucleotide sequence ID" value="NZ_CABGGS010000003.1"/>
</dbReference>
<dbReference type="InterPro" id="IPR000847">
    <property type="entry name" value="LysR_HTH_N"/>
</dbReference>
<protein>
    <submittedName>
        <fullName evidence="6">HTH-type transcriptional regulator PerR</fullName>
    </submittedName>
</protein>
<dbReference type="InterPro" id="IPR005119">
    <property type="entry name" value="LysR_subst-bd"/>
</dbReference>
<keyword evidence="7" id="KW-1185">Reference proteome</keyword>
<dbReference type="Gene3D" id="3.40.190.290">
    <property type="match status" value="1"/>
</dbReference>
<dbReference type="Pfam" id="PF00126">
    <property type="entry name" value="HTH_1"/>
    <property type="match status" value="1"/>
</dbReference>
<dbReference type="SUPFAM" id="SSF46785">
    <property type="entry name" value="Winged helix' DNA-binding domain"/>
    <property type="match status" value="1"/>
</dbReference>
<evidence type="ECO:0000256" key="3">
    <source>
        <dbReference type="ARBA" id="ARBA00023125"/>
    </source>
</evidence>
<evidence type="ECO:0000256" key="2">
    <source>
        <dbReference type="ARBA" id="ARBA00023015"/>
    </source>
</evidence>
<accession>A0ABY6V8T2</accession>
<dbReference type="InterPro" id="IPR036388">
    <property type="entry name" value="WH-like_DNA-bd_sf"/>
</dbReference>
<dbReference type="InterPro" id="IPR036390">
    <property type="entry name" value="WH_DNA-bd_sf"/>
</dbReference>
<evidence type="ECO:0000313" key="6">
    <source>
        <dbReference type="EMBL" id="VUS30654.1"/>
    </source>
</evidence>
<name>A0ABY6V8T2_9ENTR</name>
<evidence type="ECO:0000259" key="5">
    <source>
        <dbReference type="PROSITE" id="PS50931"/>
    </source>
</evidence>
<feature type="domain" description="HTH lysR-type" evidence="5">
    <location>
        <begin position="1"/>
        <end position="60"/>
    </location>
</feature>
<keyword evidence="3" id="KW-0238">DNA-binding</keyword>
<evidence type="ECO:0000313" key="7">
    <source>
        <dbReference type="Proteomes" id="UP000317652"/>
    </source>
</evidence>
<dbReference type="CDD" id="cd05466">
    <property type="entry name" value="PBP2_LTTR_substrate"/>
    <property type="match status" value="1"/>
</dbReference>
<dbReference type="PANTHER" id="PTHR30126">
    <property type="entry name" value="HTH-TYPE TRANSCRIPTIONAL REGULATOR"/>
    <property type="match status" value="1"/>
</dbReference>
<evidence type="ECO:0000256" key="1">
    <source>
        <dbReference type="ARBA" id="ARBA00009437"/>
    </source>
</evidence>